<proteinExistence type="predicted"/>
<sequence length="161" mass="18515">MGADPKALKVLLAVNILPNEGILHGFRKYEDFRTVLPLLDLVKSKFPMEIRQKLHDLEFQTGSDFDLDQVMQKLGYIINSRENDYRDAEAVIAIDIVRRDETIIRQVQNAELVAARRSKNAHVLDRDITVSQVGSTTKNRALDQGVIRNRRNRLSTFRFLP</sequence>
<name>A0A183G529_HELPZ</name>
<protein>
    <submittedName>
        <fullName evidence="3">Reverse transcriptase domain-containing protein</fullName>
    </submittedName>
</protein>
<evidence type="ECO:0000313" key="3">
    <source>
        <dbReference type="WBParaSite" id="HPBE_0001668001-mRNA-1"/>
    </source>
</evidence>
<evidence type="ECO:0000313" key="1">
    <source>
        <dbReference type="EMBL" id="VDP06681.1"/>
    </source>
</evidence>
<dbReference type="Proteomes" id="UP000050761">
    <property type="component" value="Unassembled WGS sequence"/>
</dbReference>
<keyword evidence="2" id="KW-1185">Reference proteome</keyword>
<organism evidence="2 3">
    <name type="scientific">Heligmosomoides polygyrus</name>
    <name type="common">Parasitic roundworm</name>
    <dbReference type="NCBI Taxonomy" id="6339"/>
    <lineage>
        <taxon>Eukaryota</taxon>
        <taxon>Metazoa</taxon>
        <taxon>Ecdysozoa</taxon>
        <taxon>Nematoda</taxon>
        <taxon>Chromadorea</taxon>
        <taxon>Rhabditida</taxon>
        <taxon>Rhabditina</taxon>
        <taxon>Rhabditomorpha</taxon>
        <taxon>Strongyloidea</taxon>
        <taxon>Heligmosomidae</taxon>
        <taxon>Heligmosomoides</taxon>
    </lineage>
</organism>
<reference evidence="1 2" key="1">
    <citation type="submission" date="2018-11" db="EMBL/GenBank/DDBJ databases">
        <authorList>
            <consortium name="Pathogen Informatics"/>
        </authorList>
    </citation>
    <scope>NUCLEOTIDE SEQUENCE [LARGE SCALE GENOMIC DNA]</scope>
</reference>
<evidence type="ECO:0000313" key="2">
    <source>
        <dbReference type="Proteomes" id="UP000050761"/>
    </source>
</evidence>
<accession>A0A3P8A642</accession>
<accession>A0A183G529</accession>
<dbReference type="AlphaFoldDB" id="A0A183G529"/>
<reference evidence="3" key="2">
    <citation type="submission" date="2019-09" db="UniProtKB">
        <authorList>
            <consortium name="WormBaseParasite"/>
        </authorList>
    </citation>
    <scope>IDENTIFICATION</scope>
</reference>
<dbReference type="WBParaSite" id="HPBE_0001668001-mRNA-1">
    <property type="protein sequence ID" value="HPBE_0001668001-mRNA-1"/>
    <property type="gene ID" value="HPBE_0001668001"/>
</dbReference>
<dbReference type="EMBL" id="UZAH01029552">
    <property type="protein sequence ID" value="VDP06681.1"/>
    <property type="molecule type" value="Genomic_DNA"/>
</dbReference>
<gene>
    <name evidence="1" type="ORF">HPBE_LOCUS16679</name>
</gene>